<feature type="domain" description="DUF3533" evidence="7">
    <location>
        <begin position="41"/>
        <end position="204"/>
    </location>
</feature>
<dbReference type="Proteomes" id="UP000053528">
    <property type="component" value="Unassembled WGS sequence"/>
</dbReference>
<dbReference type="NCBIfam" id="TIGR03061">
    <property type="entry name" value="pip_yhgE_Nterm"/>
    <property type="match status" value="1"/>
</dbReference>
<feature type="compositionally biased region" description="Basic and acidic residues" evidence="5">
    <location>
        <begin position="873"/>
        <end position="883"/>
    </location>
</feature>
<dbReference type="InterPro" id="IPR023908">
    <property type="entry name" value="xxxLxxG_rpt"/>
</dbReference>
<sequence length="889" mass="93043">MASNTPSQQQHPAEESPQPGGFKGFLKKYGRLAVSLVAVGCIPLIYATMLILSNLDPTGNLNHIPALIVNEDSAAEVKGKTINVGDELTKKLMESDSDKNLNWDTATAAEAKNALDHGRALAVLTIPEGFTDHLAHAAKASQKEASIEDAASAHITIQTNDSTNYIMGQIASSVENKLTTELRSQFAKEYLENVYVSLTDINGSLNEAADGSGKVTDGASTAHDASGELSSGLLQLADGTRSLRGASGELNSGAGRLSSGASELAGGLGELSSKTASLPGAAKALDTGAGKLAKGAGDANDAIQKLSAGSKQLSSGTGELNSKITQLNQGAQTLTGANDQLLGALEKAQKDFEALTPDVTINLDPAAQRIEGFLTDLNGSPEFQQFLKENPQFAQRLATAQKDTADIRAGINSVRQAAQSAGLSGGSKPLVPGDLLQKLREGNAAIKSGANELNTATSQLNTGATKLSDGLGKLAAKSPELAKGAQQLKEGTHQLAQQAPELVAGIGKLNAGAGELSNGANKLWDGTNQLQAGAGKLDDGAQKAHDGSNQLNSGLGDLVDGSGELTDGLKDGADKVPAFTKDEKKKLSEVNSAPVTGELERINQMANNGTGLSPYFMSLALWIGGIAFFMLLAPIPERLVRKYRGKWYSFIQMAFASYSRAAIMAIVQAAIITIIVQFIFGLEVAHPFLLWGLVTLGSLAFLAVNQGLVSLLGAPGRFLSLILIVLQIASAGGTYPWQTMPGILRDIHPHLPMTYTVEAFRSLIGGGVILSTSVAASILMGWLIAGFLMLVLACFLVTRVEVVRDWATLAPGLPGGGKSSAIEGMKEEHAEIKAEAAERRARAIERQKMRLARQKAKRKVREKKKAQAAQAKAEAEAKAKAEAEADVDA</sequence>
<dbReference type="Pfam" id="PF12698">
    <property type="entry name" value="ABC2_membrane_3"/>
    <property type="match status" value="1"/>
</dbReference>
<dbReference type="GO" id="GO:0016020">
    <property type="term" value="C:membrane"/>
    <property type="evidence" value="ECO:0007669"/>
    <property type="project" value="UniProtKB-SubCell"/>
</dbReference>
<feature type="region of interest" description="Disordered" evidence="5">
    <location>
        <begin position="538"/>
        <end position="557"/>
    </location>
</feature>
<dbReference type="PANTHER" id="PTHR43077">
    <property type="entry name" value="TRANSPORT PERMEASE YVFS-RELATED"/>
    <property type="match status" value="1"/>
</dbReference>
<dbReference type="NCBIfam" id="TIGR03062">
    <property type="entry name" value="pip_yhgE_Cterm"/>
    <property type="match status" value="1"/>
</dbReference>
<feature type="transmembrane region" description="Helical" evidence="6">
    <location>
        <begin position="688"/>
        <end position="711"/>
    </location>
</feature>
<dbReference type="EMBL" id="JRNH01000022">
    <property type="protein sequence ID" value="KGF20033.1"/>
    <property type="molecule type" value="Genomic_DNA"/>
</dbReference>
<evidence type="ECO:0000256" key="5">
    <source>
        <dbReference type="SAM" id="MobiDB-lite"/>
    </source>
</evidence>
<feature type="transmembrane region" description="Helical" evidence="6">
    <location>
        <begin position="32"/>
        <end position="52"/>
    </location>
</feature>
<feature type="domain" description="ABC-2 type transporter transmembrane" evidence="8">
    <location>
        <begin position="601"/>
        <end position="790"/>
    </location>
</feature>
<dbReference type="GO" id="GO:0140359">
    <property type="term" value="F:ABC-type transporter activity"/>
    <property type="evidence" value="ECO:0007669"/>
    <property type="project" value="InterPro"/>
</dbReference>
<evidence type="ECO:0000313" key="10">
    <source>
        <dbReference type="Proteomes" id="UP000053528"/>
    </source>
</evidence>
<dbReference type="Gene3D" id="1.10.287.950">
    <property type="entry name" value="Methyl-accepting chemotaxis protein"/>
    <property type="match status" value="1"/>
</dbReference>
<dbReference type="InterPro" id="IPR013525">
    <property type="entry name" value="ABC2_TM"/>
</dbReference>
<proteinExistence type="predicted"/>
<dbReference type="InterPro" id="IPR017501">
    <property type="entry name" value="Phage_infect_YhgE_C"/>
</dbReference>
<dbReference type="RefSeq" id="WP_035756471.1">
    <property type="nucleotide sequence ID" value="NZ_JRNH01000022.1"/>
</dbReference>
<dbReference type="InterPro" id="IPR022703">
    <property type="entry name" value="DUF3533"/>
</dbReference>
<dbReference type="InterPro" id="IPR017500">
    <property type="entry name" value="Phage_infect_YhgE_N"/>
</dbReference>
<feature type="transmembrane region" description="Helical" evidence="6">
    <location>
        <begin position="661"/>
        <end position="682"/>
    </location>
</feature>
<keyword evidence="2 6" id="KW-0812">Transmembrane</keyword>
<reference evidence="9 10" key="1">
    <citation type="submission" date="2014-07" db="EMBL/GenBank/DDBJ databases">
        <authorList>
            <person name="McCorrison J."/>
            <person name="Sanka R."/>
            <person name="Torralba M."/>
            <person name="Gillis M."/>
            <person name="Haft D.H."/>
            <person name="Methe B."/>
            <person name="Sutton G."/>
            <person name="Nelson K.E."/>
        </authorList>
    </citation>
    <scope>NUCLEOTIDE SEQUENCE [LARGE SCALE GENOMIC DNA]</scope>
    <source>
        <strain evidence="9 10">DNF00011</strain>
    </source>
</reference>
<dbReference type="NCBIfam" id="TIGR03057">
    <property type="entry name" value="xxxLxxG_by_4"/>
    <property type="match status" value="7"/>
</dbReference>
<evidence type="ECO:0008006" key="11">
    <source>
        <dbReference type="Google" id="ProtNLM"/>
    </source>
</evidence>
<keyword evidence="3 6" id="KW-1133">Transmembrane helix</keyword>
<dbReference type="AlphaFoldDB" id="A0A095YCR2"/>
<feature type="transmembrane region" description="Helical" evidence="6">
    <location>
        <begin position="718"/>
        <end position="737"/>
    </location>
</feature>
<evidence type="ECO:0000259" key="7">
    <source>
        <dbReference type="Pfam" id="PF12051"/>
    </source>
</evidence>
<protein>
    <recommendedName>
        <fullName evidence="11">YhgE/Pip domain-containing protein</fullName>
    </recommendedName>
</protein>
<feature type="region of interest" description="Disordered" evidence="5">
    <location>
        <begin position="854"/>
        <end position="889"/>
    </location>
</feature>
<evidence type="ECO:0000256" key="6">
    <source>
        <dbReference type="SAM" id="Phobius"/>
    </source>
</evidence>
<accession>A0A095YCR2</accession>
<organism evidence="9 10">
    <name type="scientific">Pseudoglutamicibacter albus DNF00011</name>
    <dbReference type="NCBI Taxonomy" id="1401063"/>
    <lineage>
        <taxon>Bacteria</taxon>
        <taxon>Bacillati</taxon>
        <taxon>Actinomycetota</taxon>
        <taxon>Actinomycetes</taxon>
        <taxon>Micrococcales</taxon>
        <taxon>Micrococcaceae</taxon>
        <taxon>Pseudoglutamicibacter</taxon>
    </lineage>
</organism>
<feature type="compositionally biased region" description="Basic residues" evidence="5">
    <location>
        <begin position="854"/>
        <end position="866"/>
    </location>
</feature>
<dbReference type="InterPro" id="IPR051328">
    <property type="entry name" value="T7SS_ABC-Transporter"/>
</dbReference>
<dbReference type="Pfam" id="PF12051">
    <property type="entry name" value="DUF3533"/>
    <property type="match status" value="1"/>
</dbReference>
<evidence type="ECO:0000256" key="4">
    <source>
        <dbReference type="ARBA" id="ARBA00023136"/>
    </source>
</evidence>
<feature type="region of interest" description="Disordered" evidence="5">
    <location>
        <begin position="1"/>
        <end position="20"/>
    </location>
</feature>
<evidence type="ECO:0000259" key="8">
    <source>
        <dbReference type="Pfam" id="PF12698"/>
    </source>
</evidence>
<evidence type="ECO:0000256" key="1">
    <source>
        <dbReference type="ARBA" id="ARBA00004141"/>
    </source>
</evidence>
<gene>
    <name evidence="9" type="ORF">HMPREF2128_07025</name>
</gene>
<feature type="compositionally biased region" description="Polar residues" evidence="5">
    <location>
        <begin position="1"/>
        <end position="11"/>
    </location>
</feature>
<evidence type="ECO:0000313" key="9">
    <source>
        <dbReference type="EMBL" id="KGF20033.1"/>
    </source>
</evidence>
<comment type="caution">
    <text evidence="9">The sequence shown here is derived from an EMBL/GenBank/DDBJ whole genome shotgun (WGS) entry which is preliminary data.</text>
</comment>
<feature type="transmembrane region" description="Helical" evidence="6">
    <location>
        <begin position="615"/>
        <end position="640"/>
    </location>
</feature>
<evidence type="ECO:0000256" key="2">
    <source>
        <dbReference type="ARBA" id="ARBA00022692"/>
    </source>
</evidence>
<comment type="subcellular location">
    <subcellularLocation>
        <location evidence="1">Membrane</location>
        <topology evidence="1">Multi-pass membrane protein</topology>
    </subcellularLocation>
</comment>
<feature type="transmembrane region" description="Helical" evidence="6">
    <location>
        <begin position="763"/>
        <end position="796"/>
    </location>
</feature>
<dbReference type="PANTHER" id="PTHR43077:SF5">
    <property type="entry name" value="PHAGE INFECTION PROTEIN"/>
    <property type="match status" value="1"/>
</dbReference>
<evidence type="ECO:0000256" key="3">
    <source>
        <dbReference type="ARBA" id="ARBA00022989"/>
    </source>
</evidence>
<dbReference type="Gene3D" id="3.40.1710.10">
    <property type="entry name" value="abc type-2 transporter like domain"/>
    <property type="match status" value="1"/>
</dbReference>
<keyword evidence="4 6" id="KW-0472">Membrane</keyword>
<name>A0A095YCR2_9MICC</name>